<evidence type="ECO:0000313" key="2">
    <source>
        <dbReference type="Proteomes" id="UP000015388"/>
    </source>
</evidence>
<dbReference type="HOGENOM" id="CLU_076555_0_0_11"/>
<evidence type="ECO:0008006" key="3">
    <source>
        <dbReference type="Google" id="ProtNLM"/>
    </source>
</evidence>
<reference evidence="1 2" key="1">
    <citation type="submission" date="2012-11" db="EMBL/GenBank/DDBJ databases">
        <title>The complete genome sequence of Corynebacterium maris Coryn-1 (=DSM 45190).</title>
        <authorList>
            <person name="Schaffert L."/>
            <person name="Albersmeier A."/>
            <person name="Kalinowski J."/>
            <person name="Ruckert C."/>
        </authorList>
    </citation>
    <scope>NUCLEOTIDE SEQUENCE [LARGE SCALE GENOMIC DNA]</scope>
    <source>
        <strain evidence="2">Coryn-1</strain>
    </source>
</reference>
<dbReference type="KEGG" id="cmd:B841_02220"/>
<name>S5SSC3_9CORY</name>
<dbReference type="EMBL" id="CP003924">
    <property type="protein sequence ID" value="AGS33927.1"/>
    <property type="molecule type" value="Genomic_DNA"/>
</dbReference>
<dbReference type="InterPro" id="IPR029044">
    <property type="entry name" value="Nucleotide-diphossugar_trans"/>
</dbReference>
<sequence length="287" mass="31752">MKMWIRYGLGQGLRSVWTAAALASLAARNRTCRVDIPVSGEVVVSLTTHGARLKYVHLAVESIARGSVRAPIVLWLDRGDYESAWPAPLRRLAARGLQVRCSDGSYGPHTKYWGMFREVAGAGTRVVTVDDDVIYPPWFLERLREAADEQPEAVWAYRAHRIMMRAGAVQPYRKWGQVTNTLASPLNFATGVSGVLYPAAFIEYVVAQGERFLQVSPRADDVWLHLCELRSGHLVRQVYSASQNFPVVPATQVGTLAVRNTFGGGNDRQIAVTYGQADVDELWAAVP</sequence>
<dbReference type="PATRIC" id="fig|1224163.3.peg.449"/>
<accession>S5SSC3</accession>
<organism evidence="1 2">
    <name type="scientific">Corynebacterium maris DSM 45190</name>
    <dbReference type="NCBI Taxonomy" id="1224163"/>
    <lineage>
        <taxon>Bacteria</taxon>
        <taxon>Bacillati</taxon>
        <taxon>Actinomycetota</taxon>
        <taxon>Actinomycetes</taxon>
        <taxon>Mycobacteriales</taxon>
        <taxon>Corynebacteriaceae</taxon>
        <taxon>Corynebacterium</taxon>
    </lineage>
</organism>
<protein>
    <recommendedName>
        <fullName evidence="3">Glycosyltransferase</fullName>
    </recommendedName>
</protein>
<gene>
    <name evidence="1" type="ORF">B841_02220</name>
</gene>
<dbReference type="Proteomes" id="UP000015388">
    <property type="component" value="Chromosome"/>
</dbReference>
<dbReference type="SUPFAM" id="SSF53448">
    <property type="entry name" value="Nucleotide-diphospho-sugar transferases"/>
    <property type="match status" value="1"/>
</dbReference>
<dbReference type="eggNOG" id="COG1216">
    <property type="taxonomic scope" value="Bacteria"/>
</dbReference>
<keyword evidence="2" id="KW-1185">Reference proteome</keyword>
<proteinExistence type="predicted"/>
<dbReference type="STRING" id="1224163.B841_02220"/>
<dbReference type="AlphaFoldDB" id="S5SSC3"/>
<evidence type="ECO:0000313" key="1">
    <source>
        <dbReference type="EMBL" id="AGS33927.1"/>
    </source>
</evidence>